<evidence type="ECO:0000313" key="2">
    <source>
        <dbReference type="EMBL" id="ACZ06890.1"/>
    </source>
</evidence>
<dbReference type="EMBL" id="CP001739">
    <property type="protein sequence ID" value="ACZ06890.1"/>
    <property type="molecule type" value="Genomic_DNA"/>
</dbReference>
<dbReference type="Pfam" id="PF13275">
    <property type="entry name" value="S4_2"/>
    <property type="match status" value="1"/>
</dbReference>
<dbReference type="GO" id="GO:0003723">
    <property type="term" value="F:RNA binding"/>
    <property type="evidence" value="ECO:0007669"/>
    <property type="project" value="UniProtKB-KW"/>
</dbReference>
<dbReference type="Gene3D" id="3.10.290.10">
    <property type="entry name" value="RNA-binding S4 domain"/>
    <property type="match status" value="1"/>
</dbReference>
<organism evidence="2 3">
    <name type="scientific">Sebaldella termitidis (strain ATCC 33386 / NCTC 11300)</name>
    <dbReference type="NCBI Taxonomy" id="526218"/>
    <lineage>
        <taxon>Bacteria</taxon>
        <taxon>Fusobacteriati</taxon>
        <taxon>Fusobacteriota</taxon>
        <taxon>Fusobacteriia</taxon>
        <taxon>Fusobacteriales</taxon>
        <taxon>Leptotrichiaceae</taxon>
        <taxon>Sebaldella</taxon>
    </lineage>
</organism>
<keyword evidence="1" id="KW-0694">RNA-binding</keyword>
<evidence type="ECO:0000256" key="1">
    <source>
        <dbReference type="PROSITE-ProRule" id="PRU00182"/>
    </source>
</evidence>
<dbReference type="eggNOG" id="COG2501">
    <property type="taxonomic scope" value="Bacteria"/>
</dbReference>
<dbReference type="PROSITE" id="PS50889">
    <property type="entry name" value="S4"/>
    <property type="match status" value="1"/>
</dbReference>
<protein>
    <submittedName>
        <fullName evidence="2">RNA-binding S4 domain protein</fullName>
    </submittedName>
</protein>
<reference evidence="3" key="1">
    <citation type="submission" date="2009-09" db="EMBL/GenBank/DDBJ databases">
        <title>The complete chromosome of Sebaldella termitidis ATCC 33386.</title>
        <authorList>
            <consortium name="US DOE Joint Genome Institute (JGI-PGF)"/>
            <person name="Lucas S."/>
            <person name="Copeland A."/>
            <person name="Lapidus A."/>
            <person name="Glavina del Rio T."/>
            <person name="Dalin E."/>
            <person name="Tice H."/>
            <person name="Bruce D."/>
            <person name="Goodwin L."/>
            <person name="Pitluck S."/>
            <person name="Kyrpides N."/>
            <person name="Mavromatis K."/>
            <person name="Ivanova N."/>
            <person name="Mikhailova N."/>
            <person name="Sims D."/>
            <person name="Meincke L."/>
            <person name="Brettin T."/>
            <person name="Detter J.C."/>
            <person name="Han C."/>
            <person name="Larimer F."/>
            <person name="Land M."/>
            <person name="Hauser L."/>
            <person name="Markowitz V."/>
            <person name="Cheng J.F."/>
            <person name="Hugenholtz P."/>
            <person name="Woyke T."/>
            <person name="Wu D."/>
            <person name="Eisen J.A."/>
        </authorList>
    </citation>
    <scope>NUCLEOTIDE SEQUENCE [LARGE SCALE GENOMIC DNA]</scope>
    <source>
        <strain evidence="3">ATCC 33386 / NCTC 11300</strain>
    </source>
</reference>
<dbReference type="KEGG" id="str:Sterm_0002"/>
<dbReference type="STRING" id="526218.Sterm_0002"/>
<dbReference type="NCBIfam" id="TIGR02988">
    <property type="entry name" value="YaaA_near_RecF"/>
    <property type="match status" value="1"/>
</dbReference>
<dbReference type="AlphaFoldDB" id="D1AIS8"/>
<gene>
    <name evidence="2" type="ordered locus">Sterm_0002</name>
</gene>
<dbReference type="InterPro" id="IPR036986">
    <property type="entry name" value="S4_RNA-bd_sf"/>
</dbReference>
<proteinExistence type="predicted"/>
<keyword evidence="3" id="KW-1185">Reference proteome</keyword>
<accession>D1AIS8</accession>
<evidence type="ECO:0000313" key="3">
    <source>
        <dbReference type="Proteomes" id="UP000000845"/>
    </source>
</evidence>
<dbReference type="Proteomes" id="UP000000845">
    <property type="component" value="Chromosome"/>
</dbReference>
<dbReference type="RefSeq" id="WP_012859490.1">
    <property type="nucleotide sequence ID" value="NC_013517.1"/>
</dbReference>
<dbReference type="CDD" id="cd00165">
    <property type="entry name" value="S4"/>
    <property type="match status" value="1"/>
</dbReference>
<sequence>MKEVEIKTEFIKLDQLLKWAGMVGDGGEARYHILEGNVRVNGETEKRRGKKIYENDIIELDGEKIKIVRG</sequence>
<dbReference type="InterPro" id="IPR014330">
    <property type="entry name" value="RNA-bd_S4-rel_YaaA"/>
</dbReference>
<dbReference type="HOGENOM" id="CLU_127162_4_0_0"/>
<dbReference type="SUPFAM" id="SSF55174">
    <property type="entry name" value="Alpha-L RNA-binding motif"/>
    <property type="match status" value="1"/>
</dbReference>
<reference evidence="2 3" key="2">
    <citation type="journal article" date="2010" name="Stand. Genomic Sci.">
        <title>Complete genome sequence of Sebaldella termitidis type strain (NCTC 11300).</title>
        <authorList>
            <person name="Harmon-Smith M."/>
            <person name="Celia L."/>
            <person name="Chertkov O."/>
            <person name="Lapidus A."/>
            <person name="Copeland A."/>
            <person name="Glavina Del Rio T."/>
            <person name="Nolan M."/>
            <person name="Lucas S."/>
            <person name="Tice H."/>
            <person name="Cheng J.F."/>
            <person name="Han C."/>
            <person name="Detter J.C."/>
            <person name="Bruce D."/>
            <person name="Goodwin L."/>
            <person name="Pitluck S."/>
            <person name="Pati A."/>
            <person name="Liolios K."/>
            <person name="Ivanova N."/>
            <person name="Mavromatis K."/>
            <person name="Mikhailova N."/>
            <person name="Chen A."/>
            <person name="Palaniappan K."/>
            <person name="Land M."/>
            <person name="Hauser L."/>
            <person name="Chang Y.J."/>
            <person name="Jeffries C.D."/>
            <person name="Brettin T."/>
            <person name="Goker M."/>
            <person name="Beck B."/>
            <person name="Bristow J."/>
            <person name="Eisen J.A."/>
            <person name="Markowitz V."/>
            <person name="Hugenholtz P."/>
            <person name="Kyrpides N.C."/>
            <person name="Klenk H.P."/>
            <person name="Chen F."/>
        </authorList>
    </citation>
    <scope>NUCLEOTIDE SEQUENCE [LARGE SCALE GENOMIC DNA]</scope>
    <source>
        <strain evidence="3">ATCC 33386 / NCTC 11300</strain>
    </source>
</reference>
<name>D1AIS8_SEBTE</name>